<gene>
    <name evidence="2" type="ORF">RIF29_17351</name>
</gene>
<accession>A0AAN9FI00</accession>
<feature type="region of interest" description="Disordered" evidence="1">
    <location>
        <begin position="1"/>
        <end position="21"/>
    </location>
</feature>
<evidence type="ECO:0000313" key="3">
    <source>
        <dbReference type="Proteomes" id="UP001372338"/>
    </source>
</evidence>
<name>A0AAN9FI00_CROPI</name>
<proteinExistence type="predicted"/>
<dbReference type="PANTHER" id="PTHR34665:SF5">
    <property type="match status" value="1"/>
</dbReference>
<evidence type="ECO:0000256" key="1">
    <source>
        <dbReference type="SAM" id="MobiDB-lite"/>
    </source>
</evidence>
<dbReference type="EMBL" id="JAYWIO010000003">
    <property type="protein sequence ID" value="KAK7276215.1"/>
    <property type="molecule type" value="Genomic_DNA"/>
</dbReference>
<feature type="region of interest" description="Disordered" evidence="1">
    <location>
        <begin position="42"/>
        <end position="67"/>
    </location>
</feature>
<dbReference type="PANTHER" id="PTHR34665">
    <property type="entry name" value="DUF3741 DOMAIN-CONTAINING PROTEIN"/>
    <property type="match status" value="1"/>
</dbReference>
<protein>
    <submittedName>
        <fullName evidence="2">Uncharacterized protein</fullName>
    </submittedName>
</protein>
<feature type="compositionally biased region" description="Basic residues" evidence="1">
    <location>
        <begin position="53"/>
        <end position="62"/>
    </location>
</feature>
<dbReference type="AlphaFoldDB" id="A0AAN9FI00"/>
<organism evidence="2 3">
    <name type="scientific">Crotalaria pallida</name>
    <name type="common">Smooth rattlebox</name>
    <name type="synonym">Crotalaria striata</name>
    <dbReference type="NCBI Taxonomy" id="3830"/>
    <lineage>
        <taxon>Eukaryota</taxon>
        <taxon>Viridiplantae</taxon>
        <taxon>Streptophyta</taxon>
        <taxon>Embryophyta</taxon>
        <taxon>Tracheophyta</taxon>
        <taxon>Spermatophyta</taxon>
        <taxon>Magnoliopsida</taxon>
        <taxon>eudicotyledons</taxon>
        <taxon>Gunneridae</taxon>
        <taxon>Pentapetalae</taxon>
        <taxon>rosids</taxon>
        <taxon>fabids</taxon>
        <taxon>Fabales</taxon>
        <taxon>Fabaceae</taxon>
        <taxon>Papilionoideae</taxon>
        <taxon>50 kb inversion clade</taxon>
        <taxon>genistoids sensu lato</taxon>
        <taxon>core genistoids</taxon>
        <taxon>Crotalarieae</taxon>
        <taxon>Crotalaria</taxon>
    </lineage>
</organism>
<keyword evidence="3" id="KW-1185">Reference proteome</keyword>
<evidence type="ECO:0000313" key="2">
    <source>
        <dbReference type="EMBL" id="KAK7276215.1"/>
    </source>
</evidence>
<reference evidence="2 3" key="1">
    <citation type="submission" date="2024-01" db="EMBL/GenBank/DDBJ databases">
        <title>The genomes of 5 underutilized Papilionoideae crops provide insights into root nodulation and disease resistanc.</title>
        <authorList>
            <person name="Yuan L."/>
        </authorList>
    </citation>
    <scope>NUCLEOTIDE SEQUENCE [LARGE SCALE GENOMIC DNA]</scope>
    <source>
        <strain evidence="2">ZHUSHIDOU_FW_LH</strain>
        <tissue evidence="2">Leaf</tissue>
    </source>
</reference>
<comment type="caution">
    <text evidence="2">The sequence shown here is derived from an EMBL/GenBank/DDBJ whole genome shotgun (WGS) entry which is preliminary data.</text>
</comment>
<sequence>MASKLMLLKERKKPNKDSTNNELEVVKAAAWAWYQHGSGSRGKAVSEFDASRTTHHHHHHAPPKPSRYKLEALMKMDKESEDEGSSSIQTKNNSLLDAYEIESISRTLDNFIELESKHNKFGKGSNPANNNASLDDNGDIRMKQKKILRKWFWPGHGAICCTVEDVIDAGSLRYRHRWMQIK</sequence>
<dbReference type="Proteomes" id="UP001372338">
    <property type="component" value="Unassembled WGS sequence"/>
</dbReference>